<evidence type="ECO:0000256" key="8">
    <source>
        <dbReference type="ARBA" id="ARBA00022917"/>
    </source>
</evidence>
<name>A0A388LWG8_CHABU</name>
<gene>
    <name evidence="14" type="ORF">CBR_g41622</name>
</gene>
<dbReference type="EC" id="6.1.1.16" evidence="2"/>
<reference evidence="14 15" key="1">
    <citation type="journal article" date="2018" name="Cell">
        <title>The Chara Genome: Secondary Complexity and Implications for Plant Terrestrialization.</title>
        <authorList>
            <person name="Nishiyama T."/>
            <person name="Sakayama H."/>
            <person name="Vries J.D."/>
            <person name="Buschmann H."/>
            <person name="Saint-Marcoux D."/>
            <person name="Ullrich K.K."/>
            <person name="Haas F.B."/>
            <person name="Vanderstraeten L."/>
            <person name="Becker D."/>
            <person name="Lang D."/>
            <person name="Vosolsobe S."/>
            <person name="Rombauts S."/>
            <person name="Wilhelmsson P.K.I."/>
            <person name="Janitza P."/>
            <person name="Kern R."/>
            <person name="Heyl A."/>
            <person name="Rumpler F."/>
            <person name="Villalobos L.I.A.C."/>
            <person name="Clay J.M."/>
            <person name="Skokan R."/>
            <person name="Toyoda A."/>
            <person name="Suzuki Y."/>
            <person name="Kagoshima H."/>
            <person name="Schijlen E."/>
            <person name="Tajeshwar N."/>
            <person name="Catarino B."/>
            <person name="Hetherington A.J."/>
            <person name="Saltykova A."/>
            <person name="Bonnot C."/>
            <person name="Breuninger H."/>
            <person name="Symeonidi A."/>
            <person name="Radhakrishnan G.V."/>
            <person name="Van Nieuwerburgh F."/>
            <person name="Deforce D."/>
            <person name="Chang C."/>
            <person name="Karol K.G."/>
            <person name="Hedrich R."/>
            <person name="Ulvskov P."/>
            <person name="Glockner G."/>
            <person name="Delwiche C.F."/>
            <person name="Petrasek J."/>
            <person name="Van de Peer Y."/>
            <person name="Friml J."/>
            <person name="Beilby M."/>
            <person name="Dolan L."/>
            <person name="Kohara Y."/>
            <person name="Sugano S."/>
            <person name="Fujiyama A."/>
            <person name="Delaux P.-M."/>
            <person name="Quint M."/>
            <person name="TheiBen G."/>
            <person name="Hagemann M."/>
            <person name="Harholt J."/>
            <person name="Dunand C."/>
            <person name="Zachgo S."/>
            <person name="Langdale J."/>
            <person name="Maumus F."/>
            <person name="Straeten D.V.D."/>
            <person name="Gould S.B."/>
            <person name="Rensing S.A."/>
        </authorList>
    </citation>
    <scope>NUCLEOTIDE SEQUENCE [LARGE SCALE GENOMIC DNA]</scope>
    <source>
        <strain evidence="14 15">S276</strain>
    </source>
</reference>
<evidence type="ECO:0000256" key="12">
    <source>
        <dbReference type="SAM" id="MobiDB-lite"/>
    </source>
</evidence>
<dbReference type="OMA" id="FHNDMKS"/>
<dbReference type="Gene3D" id="3.40.50.620">
    <property type="entry name" value="HUPs"/>
    <property type="match status" value="2"/>
</dbReference>
<keyword evidence="9" id="KW-0030">Aminoacyl-tRNA synthetase</keyword>
<dbReference type="GO" id="GO:0005524">
    <property type="term" value="F:ATP binding"/>
    <property type="evidence" value="ECO:0007669"/>
    <property type="project" value="UniProtKB-KW"/>
</dbReference>
<feature type="region of interest" description="Disordered" evidence="12">
    <location>
        <begin position="735"/>
        <end position="759"/>
    </location>
</feature>
<dbReference type="Gene3D" id="1.20.120.1910">
    <property type="entry name" value="Cysteine-tRNA ligase, C-terminal anti-codon recognition domain"/>
    <property type="match status" value="1"/>
</dbReference>
<dbReference type="InterPro" id="IPR015803">
    <property type="entry name" value="Cys-tRNA-ligase"/>
</dbReference>
<keyword evidence="4" id="KW-0479">Metal-binding</keyword>
<protein>
    <recommendedName>
        <fullName evidence="2">cysteine--tRNA ligase</fullName>
        <ecNumber evidence="2">6.1.1.16</ecNumber>
    </recommendedName>
    <alternativeName>
        <fullName evidence="10">Cysteinyl-tRNA synthetase</fullName>
    </alternativeName>
</protein>
<sequence length="801" mass="89143">MGATLPRWSPPSDAAGPLRLRVSNSLCGEKVEFVPAKGGRQVTWYICGPTVYDSSHVGHARNYVTFDIIRRILEEFFGYDVFYVMNVTDVDDKIINRARRMHLLQKYAESQKSAEQVFKDAASALGEEIDKQEKKLKGVEADTLAATTSRQREDLANALAQEKLKLEKLQAAAAVLSKERESLLDPSKSAKEALAGILAIAADAIASSLDAKEGASVTDLAIFRSHAAKYEQEFFEDMQALGMRPPDVICRVTESMPVIKDYVQKIVDNGFAYLSQGSVYFDTAAFKKAGHFYGKLCPWAVGQSTLAAESEANFETKEKRDPNDFALWKASRPGEPSWESPWGKGRPGWHIECSAMASDIIGDVLDLHSGGCDLRFPHHDNELAQAEAYFCNSQWCNYFLHSGHLHIDGLKMSKSLKNFITVRQALEDWSPRQLRLLFLLQPWDKPMNYGVSSMAEVQSKEKQLTNFFQNVQVYLRKTQSMTSSSPGSSLRLETTWNQPERELRRRLLACQQAVEERLADNFDTSGAIQALLDVVNGVNSYVAKVEDELSLLPAEVGGRGTGVVLLRSVVSYVTRILSIFGLCDRRGGWLEVAAGVASSQSDRESVLGPYLDVFAAFRDEVRAAARLGDGGGGKEMILSACDRVRDESLIDIGVKLEDKPGGQSVWKLDDPSVLKKERERERRERLQAPIKKLDRKIASKKQELEKWECAAVPPTQFFLSDEKRKNFSAFDAQGIPTHDAAGKGLSGKARKNAEKEASKVRDLHAQYAKKVQENPGFLEDVRRELKGMQDELSRLQAAAGE</sequence>
<dbReference type="GO" id="GO:0004817">
    <property type="term" value="F:cysteine-tRNA ligase activity"/>
    <property type="evidence" value="ECO:0007669"/>
    <property type="project" value="UniProtKB-EC"/>
</dbReference>
<dbReference type="Proteomes" id="UP000265515">
    <property type="component" value="Unassembled WGS sequence"/>
</dbReference>
<keyword evidence="8" id="KW-0648">Protein biosynthesis</keyword>
<evidence type="ECO:0000256" key="10">
    <source>
        <dbReference type="ARBA" id="ARBA00031499"/>
    </source>
</evidence>
<dbReference type="PANTHER" id="PTHR10890">
    <property type="entry name" value="CYSTEINYL-TRNA SYNTHETASE"/>
    <property type="match status" value="1"/>
</dbReference>
<accession>A0A388LWG8</accession>
<keyword evidence="3" id="KW-0436">Ligase</keyword>
<dbReference type="PRINTS" id="PR00983">
    <property type="entry name" value="TRNASYNTHCYS"/>
</dbReference>
<keyword evidence="15" id="KW-1185">Reference proteome</keyword>
<dbReference type="NCBIfam" id="TIGR00435">
    <property type="entry name" value="cysS"/>
    <property type="match status" value="1"/>
</dbReference>
<organism evidence="14 15">
    <name type="scientific">Chara braunii</name>
    <name type="common">Braun's stonewort</name>
    <dbReference type="NCBI Taxonomy" id="69332"/>
    <lineage>
        <taxon>Eukaryota</taxon>
        <taxon>Viridiplantae</taxon>
        <taxon>Streptophyta</taxon>
        <taxon>Charophyceae</taxon>
        <taxon>Charales</taxon>
        <taxon>Characeae</taxon>
        <taxon>Chara</taxon>
    </lineage>
</organism>
<dbReference type="PANTHER" id="PTHR10890:SF3">
    <property type="entry name" value="CYSTEINE--TRNA LIGASE, CYTOPLASMIC"/>
    <property type="match status" value="1"/>
</dbReference>
<dbReference type="OrthoDB" id="438179at2759"/>
<comment type="cofactor">
    <cofactor evidence="1">
        <name>Zn(2+)</name>
        <dbReference type="ChEBI" id="CHEBI:29105"/>
    </cofactor>
</comment>
<dbReference type="GO" id="GO:0005737">
    <property type="term" value="C:cytoplasm"/>
    <property type="evidence" value="ECO:0007669"/>
    <property type="project" value="TreeGrafter"/>
</dbReference>
<dbReference type="STRING" id="69332.A0A388LWG8"/>
<dbReference type="GO" id="GO:0006423">
    <property type="term" value="P:cysteinyl-tRNA aminoacylation"/>
    <property type="evidence" value="ECO:0007669"/>
    <property type="project" value="InterPro"/>
</dbReference>
<evidence type="ECO:0000313" key="14">
    <source>
        <dbReference type="EMBL" id="GBG86559.1"/>
    </source>
</evidence>
<feature type="domain" description="tRNA synthetases class I catalytic" evidence="13">
    <location>
        <begin position="39"/>
        <end position="458"/>
    </location>
</feature>
<feature type="coiled-coil region" evidence="11">
    <location>
        <begin position="122"/>
        <end position="179"/>
    </location>
</feature>
<dbReference type="Gramene" id="GBG86559">
    <property type="protein sequence ID" value="GBG86559"/>
    <property type="gene ID" value="CBR_g41622"/>
</dbReference>
<keyword evidence="11" id="KW-0175">Coiled coil</keyword>
<evidence type="ECO:0000256" key="5">
    <source>
        <dbReference type="ARBA" id="ARBA00022741"/>
    </source>
</evidence>
<evidence type="ECO:0000256" key="1">
    <source>
        <dbReference type="ARBA" id="ARBA00001947"/>
    </source>
</evidence>
<dbReference type="CDD" id="cd00672">
    <property type="entry name" value="CysRS_core"/>
    <property type="match status" value="1"/>
</dbReference>
<evidence type="ECO:0000256" key="9">
    <source>
        <dbReference type="ARBA" id="ARBA00023146"/>
    </source>
</evidence>
<dbReference type="SUPFAM" id="SSF47323">
    <property type="entry name" value="Anticodon-binding domain of a subclass of class I aminoacyl-tRNA synthetases"/>
    <property type="match status" value="1"/>
</dbReference>
<dbReference type="HAMAP" id="MF_00041">
    <property type="entry name" value="Cys_tRNA_synth"/>
    <property type="match status" value="1"/>
</dbReference>
<evidence type="ECO:0000256" key="4">
    <source>
        <dbReference type="ARBA" id="ARBA00022723"/>
    </source>
</evidence>
<evidence type="ECO:0000256" key="7">
    <source>
        <dbReference type="ARBA" id="ARBA00022840"/>
    </source>
</evidence>
<dbReference type="AlphaFoldDB" id="A0A388LWG8"/>
<dbReference type="InterPro" id="IPR024909">
    <property type="entry name" value="Cys-tRNA/MSH_ligase"/>
</dbReference>
<evidence type="ECO:0000256" key="3">
    <source>
        <dbReference type="ARBA" id="ARBA00022598"/>
    </source>
</evidence>
<proteinExistence type="inferred from homology"/>
<comment type="caution">
    <text evidence="14">The sequence shown here is derived from an EMBL/GenBank/DDBJ whole genome shotgun (WGS) entry which is preliminary data.</text>
</comment>
<dbReference type="GO" id="GO:0046872">
    <property type="term" value="F:metal ion binding"/>
    <property type="evidence" value="ECO:0007669"/>
    <property type="project" value="UniProtKB-KW"/>
</dbReference>
<dbReference type="Pfam" id="PF01406">
    <property type="entry name" value="tRNA-synt_1e"/>
    <property type="match status" value="1"/>
</dbReference>
<dbReference type="InterPro" id="IPR009080">
    <property type="entry name" value="tRNAsynth_Ia_anticodon-bd"/>
</dbReference>
<evidence type="ECO:0000256" key="2">
    <source>
        <dbReference type="ARBA" id="ARBA00012832"/>
    </source>
</evidence>
<evidence type="ECO:0000313" key="15">
    <source>
        <dbReference type="Proteomes" id="UP000265515"/>
    </source>
</evidence>
<evidence type="ECO:0000259" key="13">
    <source>
        <dbReference type="Pfam" id="PF01406"/>
    </source>
</evidence>
<dbReference type="InterPro" id="IPR014729">
    <property type="entry name" value="Rossmann-like_a/b/a_fold"/>
</dbReference>
<evidence type="ECO:0000256" key="11">
    <source>
        <dbReference type="SAM" id="Coils"/>
    </source>
</evidence>
<dbReference type="InterPro" id="IPR032678">
    <property type="entry name" value="tRNA-synt_1_cat_dom"/>
</dbReference>
<dbReference type="SUPFAM" id="SSF52374">
    <property type="entry name" value="Nucleotidylyl transferase"/>
    <property type="match status" value="1"/>
</dbReference>
<dbReference type="EMBL" id="BFEA01000570">
    <property type="protein sequence ID" value="GBG86559.1"/>
    <property type="molecule type" value="Genomic_DNA"/>
</dbReference>
<evidence type="ECO:0000256" key="6">
    <source>
        <dbReference type="ARBA" id="ARBA00022833"/>
    </source>
</evidence>
<keyword evidence="6" id="KW-0862">Zinc</keyword>
<keyword evidence="5" id="KW-0547">Nucleotide-binding</keyword>
<keyword evidence="7" id="KW-0067">ATP-binding</keyword>